<reference evidence="1 2" key="1">
    <citation type="journal article" date="2019" name="Syst. Appl. Microbiol.">
        <title>Characterization of Bifidobacterium species in feaces of the Egyptian fruit bat: Description of B. vespertilionis sp. nov. and B. rousetti sp. nov.</title>
        <authorList>
            <person name="Modesto M."/>
            <person name="Satti M."/>
            <person name="Watanabe K."/>
            <person name="Puglisi E."/>
            <person name="Morelli L."/>
            <person name="Huang C.-H."/>
            <person name="Liou J.-S."/>
            <person name="Miyashita M."/>
            <person name="Tamura T."/>
            <person name="Saito S."/>
            <person name="Mori K."/>
            <person name="Huang L."/>
            <person name="Sciavilla P."/>
            <person name="Sandri C."/>
            <person name="Spiezio C."/>
            <person name="Vitali F."/>
            <person name="Cavalieri D."/>
            <person name="Perpetuini G."/>
            <person name="Tofalo R."/>
            <person name="Bonetti A."/>
            <person name="Arita M."/>
            <person name="Mattarelli P."/>
        </authorList>
    </citation>
    <scope>NUCLEOTIDE SEQUENCE [LARGE SCALE GENOMIC DNA]</scope>
    <source>
        <strain evidence="1 2">RST7</strain>
    </source>
</reference>
<dbReference type="Proteomes" id="UP000412028">
    <property type="component" value="Unassembled WGS sequence"/>
</dbReference>
<organism evidence="1 2">
    <name type="scientific">Bifidobacterium tissieri</name>
    <dbReference type="NCBI Taxonomy" id="1630162"/>
    <lineage>
        <taxon>Bacteria</taxon>
        <taxon>Bacillati</taxon>
        <taxon>Actinomycetota</taxon>
        <taxon>Actinomycetes</taxon>
        <taxon>Bifidobacteriales</taxon>
        <taxon>Bifidobacteriaceae</taxon>
        <taxon>Bifidobacterium</taxon>
    </lineage>
</organism>
<accession>A0A5M9ZV77</accession>
<dbReference type="AlphaFoldDB" id="A0A5M9ZV77"/>
<comment type="caution">
    <text evidence="1">The sequence shown here is derived from an EMBL/GenBank/DDBJ whole genome shotgun (WGS) entry which is preliminary data.</text>
</comment>
<dbReference type="OrthoDB" id="4554443at2"/>
<dbReference type="RefSeq" id="WP_150380656.1">
    <property type="nucleotide sequence ID" value="NZ_RZUI01000002.1"/>
</dbReference>
<name>A0A5M9ZV77_9BIFI</name>
<evidence type="ECO:0000313" key="1">
    <source>
        <dbReference type="EMBL" id="KAA8831470.1"/>
    </source>
</evidence>
<sequence>MGQLITSPDVCERLRLDLLGSARLMGVQLDAACTPLPQDMPTRLPFAWIRALGGTRRDLVIDETMITVGVYAATWATALDAARVAHAILLRLPYEHDALTSWKRIDALNLPYEDPDPDRPDLARISFTLTVTCKATVSSIPDTTSND</sequence>
<proteinExistence type="predicted"/>
<evidence type="ECO:0008006" key="3">
    <source>
        <dbReference type="Google" id="ProtNLM"/>
    </source>
</evidence>
<dbReference type="EMBL" id="RZUI01000002">
    <property type="protein sequence ID" value="KAA8831470.1"/>
    <property type="molecule type" value="Genomic_DNA"/>
</dbReference>
<evidence type="ECO:0000313" key="2">
    <source>
        <dbReference type="Proteomes" id="UP000412028"/>
    </source>
</evidence>
<protein>
    <recommendedName>
        <fullName evidence="3">DUF3168 domain-containing protein</fullName>
    </recommendedName>
</protein>
<gene>
    <name evidence="1" type="ORF">EMO89_01675</name>
</gene>